<evidence type="ECO:0000256" key="5">
    <source>
        <dbReference type="ARBA" id="ARBA00023136"/>
    </source>
</evidence>
<dbReference type="Gene3D" id="1.20.120.1220">
    <property type="match status" value="1"/>
</dbReference>
<dbReference type="GO" id="GO:0005886">
    <property type="term" value="C:plasma membrane"/>
    <property type="evidence" value="ECO:0007669"/>
    <property type="project" value="UniProtKB-SubCell"/>
</dbReference>
<evidence type="ECO:0000256" key="1">
    <source>
        <dbReference type="ARBA" id="ARBA00004651"/>
    </source>
</evidence>
<keyword evidence="2" id="KW-1003">Cell membrane</keyword>
<feature type="transmembrane region" description="Helical" evidence="6">
    <location>
        <begin position="108"/>
        <end position="128"/>
    </location>
</feature>
<feature type="transmembrane region" description="Helical" evidence="6">
    <location>
        <begin position="7"/>
        <end position="29"/>
    </location>
</feature>
<feature type="transmembrane region" description="Helical" evidence="6">
    <location>
        <begin position="41"/>
        <end position="59"/>
    </location>
</feature>
<accession>A0AAP2RG24</accession>
<evidence type="ECO:0000256" key="6">
    <source>
        <dbReference type="SAM" id="Phobius"/>
    </source>
</evidence>
<feature type="domain" description="Prepilin type IV endopeptidase peptidase" evidence="7">
    <location>
        <begin position="20"/>
        <end position="121"/>
    </location>
</feature>
<keyword evidence="3 6" id="KW-0812">Transmembrane</keyword>
<keyword evidence="5 6" id="KW-0472">Membrane</keyword>
<name>A0AAP2RG24_9EURY</name>
<dbReference type="InterPro" id="IPR052218">
    <property type="entry name" value="Preflagellin_Peptidase"/>
</dbReference>
<comment type="subcellular location">
    <subcellularLocation>
        <location evidence="1">Cell membrane</location>
        <topology evidence="1">Multi-pass membrane protein</topology>
    </subcellularLocation>
</comment>
<keyword evidence="9" id="KW-1185">Reference proteome</keyword>
<organism evidence="8 9">
    <name type="scientific">Methanooceanicella nereidis</name>
    <dbReference type="NCBI Taxonomy" id="2052831"/>
    <lineage>
        <taxon>Archaea</taxon>
        <taxon>Methanobacteriati</taxon>
        <taxon>Methanobacteriota</taxon>
        <taxon>Stenosarchaea group</taxon>
        <taxon>Methanomicrobia</taxon>
        <taxon>Methanocellales</taxon>
        <taxon>Methanocellaceae</taxon>
        <taxon>Methanooceanicella</taxon>
    </lineage>
</organism>
<feature type="transmembrane region" description="Helical" evidence="6">
    <location>
        <begin position="140"/>
        <end position="160"/>
    </location>
</feature>
<evidence type="ECO:0000259" key="7">
    <source>
        <dbReference type="Pfam" id="PF01478"/>
    </source>
</evidence>
<protein>
    <recommendedName>
        <fullName evidence="7">Prepilin type IV endopeptidase peptidase domain-containing protein</fullName>
    </recommendedName>
</protein>
<dbReference type="Proteomes" id="UP001320159">
    <property type="component" value="Unassembled WGS sequence"/>
</dbReference>
<sequence>MEGESQLFATWIDLLSISLAFFCMAIAAYVDCRTMRIPNRLTLPFILSGIGLLAFRCFFGSSIIEAFLTCLISYLYVYALWRCGLWGGGDAKATLAIFLLLSPVYPPLMFMAGFSVCLSIALFTRHFLIEAIYAMVRGKLRAIFIASLPVSIFLISFILLSPHGSFIAFIGSFLAIAIISDVMSAYIPYSERIVLDAGHPEQACGRVLAEDIYLIGDTMTRKSRPPGFFHAAICHILDRRSELKPLLPCRKTGLTKDDICMLNKYTDSVEVIIQRPMGPALLFSLLLSLPFTCIFPGLILS</sequence>
<feature type="transmembrane region" description="Helical" evidence="6">
    <location>
        <begin position="280"/>
        <end position="300"/>
    </location>
</feature>
<proteinExistence type="predicted"/>
<dbReference type="Pfam" id="PF01478">
    <property type="entry name" value="Peptidase_A24"/>
    <property type="match status" value="1"/>
</dbReference>
<dbReference type="AlphaFoldDB" id="A0AAP2RG24"/>
<gene>
    <name evidence="8" type="ORF">CUJ83_10610</name>
</gene>
<dbReference type="GO" id="GO:0004190">
    <property type="term" value="F:aspartic-type endopeptidase activity"/>
    <property type="evidence" value="ECO:0007669"/>
    <property type="project" value="InterPro"/>
</dbReference>
<dbReference type="PANTHER" id="PTHR36506">
    <property type="entry name" value="PREFLAGELLIN PEPTIDASE"/>
    <property type="match status" value="1"/>
</dbReference>
<evidence type="ECO:0000256" key="2">
    <source>
        <dbReference type="ARBA" id="ARBA00022475"/>
    </source>
</evidence>
<evidence type="ECO:0000256" key="3">
    <source>
        <dbReference type="ARBA" id="ARBA00022692"/>
    </source>
</evidence>
<feature type="transmembrane region" description="Helical" evidence="6">
    <location>
        <begin position="66"/>
        <end position="88"/>
    </location>
</feature>
<evidence type="ECO:0000256" key="4">
    <source>
        <dbReference type="ARBA" id="ARBA00022989"/>
    </source>
</evidence>
<dbReference type="InterPro" id="IPR000045">
    <property type="entry name" value="Prepilin_IV_endopep_pep"/>
</dbReference>
<feature type="transmembrane region" description="Helical" evidence="6">
    <location>
        <begin position="166"/>
        <end position="187"/>
    </location>
</feature>
<dbReference type="EMBL" id="PGCK01000008">
    <property type="protein sequence ID" value="MCD1295450.1"/>
    <property type="molecule type" value="Genomic_DNA"/>
</dbReference>
<keyword evidence="4 6" id="KW-1133">Transmembrane helix</keyword>
<evidence type="ECO:0000313" key="8">
    <source>
        <dbReference type="EMBL" id="MCD1295450.1"/>
    </source>
</evidence>
<comment type="caution">
    <text evidence="8">The sequence shown here is derived from an EMBL/GenBank/DDBJ whole genome shotgun (WGS) entry which is preliminary data.</text>
</comment>
<evidence type="ECO:0000313" key="9">
    <source>
        <dbReference type="Proteomes" id="UP001320159"/>
    </source>
</evidence>
<dbReference type="PANTHER" id="PTHR36506:SF1">
    <property type="entry name" value="PREFLAGELLIN PEPTIDASE"/>
    <property type="match status" value="1"/>
</dbReference>
<reference evidence="8 9" key="1">
    <citation type="submission" date="2017-11" db="EMBL/GenBank/DDBJ databases">
        <title>Isolation and Characterization of Family Methanocellaceae Species from Potential Methane Hydrate Area Offshore Southwestern Taiwan.</title>
        <authorList>
            <person name="Zhang W.-L."/>
            <person name="Chen W.-C."/>
            <person name="Lai M.-C."/>
            <person name="Chen S.-C."/>
        </authorList>
    </citation>
    <scope>NUCLEOTIDE SEQUENCE [LARGE SCALE GENOMIC DNA]</scope>
    <source>
        <strain evidence="8 9">CWC-04</strain>
    </source>
</reference>